<evidence type="ECO:0000313" key="2">
    <source>
        <dbReference type="EMBL" id="KAJ8894101.1"/>
    </source>
</evidence>
<feature type="compositionally biased region" description="Basic residues" evidence="1">
    <location>
        <begin position="219"/>
        <end position="230"/>
    </location>
</feature>
<gene>
    <name evidence="2" type="ORF">PR048_006711</name>
</gene>
<protein>
    <recommendedName>
        <fullName evidence="4">DDE-1 domain-containing protein</fullName>
    </recommendedName>
</protein>
<name>A0ABQ9IBR7_9NEOP</name>
<feature type="compositionally biased region" description="Basic and acidic residues" evidence="1">
    <location>
        <begin position="261"/>
        <end position="274"/>
    </location>
</feature>
<comment type="caution">
    <text evidence="2">The sequence shown here is derived from an EMBL/GenBank/DDBJ whole genome shotgun (WGS) entry which is preliminary data.</text>
</comment>
<keyword evidence="3" id="KW-1185">Reference proteome</keyword>
<evidence type="ECO:0000313" key="3">
    <source>
        <dbReference type="Proteomes" id="UP001159363"/>
    </source>
</evidence>
<proteinExistence type="predicted"/>
<reference evidence="2 3" key="1">
    <citation type="submission" date="2023-02" db="EMBL/GenBank/DDBJ databases">
        <title>LHISI_Scaffold_Assembly.</title>
        <authorList>
            <person name="Stuart O.P."/>
            <person name="Cleave R."/>
            <person name="Magrath M.J.L."/>
            <person name="Mikheyev A.S."/>
        </authorList>
    </citation>
    <scope>NUCLEOTIDE SEQUENCE [LARGE SCALE GENOMIC DNA]</scope>
    <source>
        <strain evidence="2">Daus_M_001</strain>
        <tissue evidence="2">Leg muscle</tissue>
    </source>
</reference>
<dbReference type="Proteomes" id="UP001159363">
    <property type="component" value="Chromosome 2"/>
</dbReference>
<evidence type="ECO:0008006" key="4">
    <source>
        <dbReference type="Google" id="ProtNLM"/>
    </source>
</evidence>
<feature type="region of interest" description="Disordered" evidence="1">
    <location>
        <begin position="219"/>
        <end position="277"/>
    </location>
</feature>
<accession>A0ABQ9IBR7</accession>
<dbReference type="EMBL" id="JARBHB010000002">
    <property type="protein sequence ID" value="KAJ8894101.1"/>
    <property type="molecule type" value="Genomic_DNA"/>
</dbReference>
<organism evidence="2 3">
    <name type="scientific">Dryococelus australis</name>
    <dbReference type="NCBI Taxonomy" id="614101"/>
    <lineage>
        <taxon>Eukaryota</taxon>
        <taxon>Metazoa</taxon>
        <taxon>Ecdysozoa</taxon>
        <taxon>Arthropoda</taxon>
        <taxon>Hexapoda</taxon>
        <taxon>Insecta</taxon>
        <taxon>Pterygota</taxon>
        <taxon>Neoptera</taxon>
        <taxon>Polyneoptera</taxon>
        <taxon>Phasmatodea</taxon>
        <taxon>Verophasmatodea</taxon>
        <taxon>Anareolatae</taxon>
        <taxon>Phasmatidae</taxon>
        <taxon>Eurycanthinae</taxon>
        <taxon>Dryococelus</taxon>
    </lineage>
</organism>
<evidence type="ECO:0000256" key="1">
    <source>
        <dbReference type="SAM" id="MobiDB-lite"/>
    </source>
</evidence>
<sequence length="387" mass="42867">MARAVIWNTTGVTNMTRENNVIILCLPPHTIHKMQPLDKTMGALKTYYNEEVRTWLRHSGRPLTPFNIQSAAIAVNGFKANGLYPVDRNIFMVLQGAIENDLPSSRPNLKDCVTPLLCSSCSNETSQQDTLTEDVSMPVQSIPGTSNIQHISAVRNSHMKLGNPGLLFQLKFLPSLTSGLENNKPLQLPDPGTCAMITSSLYKERIQNELAKCLLSHKKKDVRRGRRQKKSTVSSGGGAKSLRTKSQGSVPNESISSAEELSVHDDSSDIEVEHNGTTPDNDDAVCIFCETKYSEDTQGETWIQYVICHLWCYSECTGYESGAYLGDPLRVLSQPSPATTLGWPDNCLLLAFVFRPLHKVHNHSYYDHSGENLLGGVQVLQYARNCV</sequence>
<feature type="compositionally biased region" description="Polar residues" evidence="1">
    <location>
        <begin position="244"/>
        <end position="259"/>
    </location>
</feature>